<feature type="compositionally biased region" description="Low complexity" evidence="4">
    <location>
        <begin position="205"/>
        <end position="214"/>
    </location>
</feature>
<feature type="region of interest" description="Disordered" evidence="4">
    <location>
        <begin position="137"/>
        <end position="165"/>
    </location>
</feature>
<evidence type="ECO:0000256" key="1">
    <source>
        <dbReference type="ARBA" id="ARBA00023121"/>
    </source>
</evidence>
<organism evidence="7 8">
    <name type="scientific">Mesorhabditis belari</name>
    <dbReference type="NCBI Taxonomy" id="2138241"/>
    <lineage>
        <taxon>Eukaryota</taxon>
        <taxon>Metazoa</taxon>
        <taxon>Ecdysozoa</taxon>
        <taxon>Nematoda</taxon>
        <taxon>Chromadorea</taxon>
        <taxon>Rhabditida</taxon>
        <taxon>Rhabditina</taxon>
        <taxon>Rhabditomorpha</taxon>
        <taxon>Rhabditoidea</taxon>
        <taxon>Rhabditidae</taxon>
        <taxon>Mesorhabditinae</taxon>
        <taxon>Mesorhabditis</taxon>
    </lineage>
</organism>
<dbReference type="GO" id="GO:0019915">
    <property type="term" value="P:lipid storage"/>
    <property type="evidence" value="ECO:0007669"/>
    <property type="project" value="UniProtKB-ARBA"/>
</dbReference>
<keyword evidence="5" id="KW-1133">Transmembrane helix</keyword>
<keyword evidence="7" id="KW-1185">Reference proteome</keyword>
<keyword evidence="1" id="KW-0446">Lipid-binding</keyword>
<dbReference type="GO" id="GO:0005737">
    <property type="term" value="C:cytoplasm"/>
    <property type="evidence" value="ECO:0007669"/>
    <property type="project" value="TreeGrafter"/>
</dbReference>
<dbReference type="Proteomes" id="UP000887575">
    <property type="component" value="Unassembled WGS sequence"/>
</dbReference>
<keyword evidence="3" id="KW-0175">Coiled coil</keyword>
<dbReference type="PRINTS" id="PR00689">
    <property type="entry name" value="ACOABINDINGP"/>
</dbReference>
<dbReference type="PANTHER" id="PTHR23310:SF77">
    <property type="entry name" value="LD25952P"/>
    <property type="match status" value="1"/>
</dbReference>
<dbReference type="GO" id="GO:0006631">
    <property type="term" value="P:fatty acid metabolic process"/>
    <property type="evidence" value="ECO:0007669"/>
    <property type="project" value="TreeGrafter"/>
</dbReference>
<dbReference type="Gene3D" id="1.20.80.10">
    <property type="match status" value="1"/>
</dbReference>
<evidence type="ECO:0000256" key="2">
    <source>
        <dbReference type="ARBA" id="ARBA00059808"/>
    </source>
</evidence>
<comment type="function">
    <text evidence="2">Binds medium- and long-chain acyl-CoA esters with very high affinity and may function as an intracellular carrier of acyl-CoA esters.</text>
</comment>
<dbReference type="PANTHER" id="PTHR23310">
    <property type="entry name" value="ACYL-COA-BINDING PROTEIN, ACBP"/>
    <property type="match status" value="1"/>
</dbReference>
<name>A0AAF3E9Q0_9BILA</name>
<sequence>MDERKYSTEEVFRAGVSIIHALPKEGPIKASISEKLKFYSLYKQATEGQCNVPKPGFWNVIESYKWNGWNSLGEMSREEAMEKYTAGMLRKMDQVAEVYDTGKWMQEATEKAPEKLEEMRHNFDVIGRPFSLFSQTKDDDVQSMDDEEMENEEINESKKDESEEMIEMCDSPTLMMSDAEYCDAEETMELVEEERKRSENGHLNGNGNDSVSNGNRRRRPPSPKSNDALRTIRTEIGQLANQISRLAQQIETRYKTFNALLEQLAKNQMRERKRSQSKWWIVWLFVWPIIFHYIMKYRHVLKLLPQLLWYRLTG</sequence>
<evidence type="ECO:0000256" key="5">
    <source>
        <dbReference type="SAM" id="Phobius"/>
    </source>
</evidence>
<feature type="coiled-coil region" evidence="3">
    <location>
        <begin position="229"/>
        <end position="267"/>
    </location>
</feature>
<dbReference type="InterPro" id="IPR000582">
    <property type="entry name" value="Acyl-CoA-binding_protein"/>
</dbReference>
<dbReference type="InterPro" id="IPR014352">
    <property type="entry name" value="FERM/acyl-CoA-bd_prot_sf"/>
</dbReference>
<reference evidence="8" key="1">
    <citation type="submission" date="2024-02" db="UniProtKB">
        <authorList>
            <consortium name="WormBaseParasite"/>
        </authorList>
    </citation>
    <scope>IDENTIFICATION</scope>
</reference>
<feature type="compositionally biased region" description="Acidic residues" evidence="4">
    <location>
        <begin position="141"/>
        <end position="154"/>
    </location>
</feature>
<feature type="region of interest" description="Disordered" evidence="4">
    <location>
        <begin position="188"/>
        <end position="228"/>
    </location>
</feature>
<feature type="transmembrane region" description="Helical" evidence="5">
    <location>
        <begin position="279"/>
        <end position="295"/>
    </location>
</feature>
<dbReference type="WBParaSite" id="MBELARI_LOCUS10645">
    <property type="protein sequence ID" value="MBELARI_LOCUS10645"/>
    <property type="gene ID" value="MBELARI_LOCUS10645"/>
</dbReference>
<dbReference type="SUPFAM" id="SSF47027">
    <property type="entry name" value="Acyl-CoA binding protein"/>
    <property type="match status" value="1"/>
</dbReference>
<accession>A0AAF3E9Q0</accession>
<evidence type="ECO:0000313" key="7">
    <source>
        <dbReference type="Proteomes" id="UP000887575"/>
    </source>
</evidence>
<dbReference type="PROSITE" id="PS51228">
    <property type="entry name" value="ACB_2"/>
    <property type="match status" value="1"/>
</dbReference>
<dbReference type="Pfam" id="PF00887">
    <property type="entry name" value="ACBP"/>
    <property type="match status" value="1"/>
</dbReference>
<keyword evidence="5" id="KW-0472">Membrane</keyword>
<dbReference type="InterPro" id="IPR035984">
    <property type="entry name" value="Acyl-CoA-binding_sf"/>
</dbReference>
<feature type="domain" description="ACB" evidence="6">
    <location>
        <begin position="8"/>
        <end position="97"/>
    </location>
</feature>
<dbReference type="FunFam" id="1.20.80.10:FF:000010">
    <property type="entry name" value="Acyl-CoA-binding domain-containing protein 5"/>
    <property type="match status" value="1"/>
</dbReference>
<evidence type="ECO:0000313" key="8">
    <source>
        <dbReference type="WBParaSite" id="MBELARI_LOCUS10645"/>
    </source>
</evidence>
<evidence type="ECO:0000256" key="3">
    <source>
        <dbReference type="SAM" id="Coils"/>
    </source>
</evidence>
<dbReference type="AlphaFoldDB" id="A0AAF3E9Q0"/>
<protein>
    <submittedName>
        <fullName evidence="8">ACB domain-containing protein</fullName>
    </submittedName>
</protein>
<evidence type="ECO:0000259" key="6">
    <source>
        <dbReference type="PROSITE" id="PS51228"/>
    </source>
</evidence>
<keyword evidence="5" id="KW-0812">Transmembrane</keyword>
<proteinExistence type="predicted"/>
<evidence type="ECO:0000256" key="4">
    <source>
        <dbReference type="SAM" id="MobiDB-lite"/>
    </source>
</evidence>
<dbReference type="GO" id="GO:0000062">
    <property type="term" value="F:fatty-acyl-CoA binding"/>
    <property type="evidence" value="ECO:0007669"/>
    <property type="project" value="InterPro"/>
</dbReference>